<keyword evidence="10 18" id="KW-1133">Transmembrane helix</keyword>
<feature type="transmembrane region" description="Helical" evidence="18">
    <location>
        <begin position="216"/>
        <end position="235"/>
    </location>
</feature>
<keyword evidence="8" id="KW-0809">Transit peptide</keyword>
<keyword evidence="7" id="KW-0999">Mitochondrion inner membrane</keyword>
<dbReference type="AlphaFoldDB" id="A0A6A6ZEU2"/>
<gene>
    <name evidence="19" type="ORF">CC86DRAFT_375023</name>
</gene>
<dbReference type="GO" id="GO:0009916">
    <property type="term" value="F:alternative oxidase activity"/>
    <property type="evidence" value="ECO:0007669"/>
    <property type="project" value="UniProtKB-UniRule"/>
</dbReference>
<feature type="binding site" evidence="16">
    <location>
        <position position="306"/>
    </location>
    <ligand>
        <name>Fe cation</name>
        <dbReference type="ChEBI" id="CHEBI:24875"/>
        <label>2</label>
    </ligand>
</feature>
<comment type="similarity">
    <text evidence="2 17">Belongs to the alternative oxidase family.</text>
</comment>
<organism evidence="19 20">
    <name type="scientific">Ophiobolus disseminans</name>
    <dbReference type="NCBI Taxonomy" id="1469910"/>
    <lineage>
        <taxon>Eukaryota</taxon>
        <taxon>Fungi</taxon>
        <taxon>Dikarya</taxon>
        <taxon>Ascomycota</taxon>
        <taxon>Pezizomycotina</taxon>
        <taxon>Dothideomycetes</taxon>
        <taxon>Pleosporomycetidae</taxon>
        <taxon>Pleosporales</taxon>
        <taxon>Pleosporineae</taxon>
        <taxon>Phaeosphaeriaceae</taxon>
        <taxon>Ophiobolus</taxon>
    </lineage>
</organism>
<sequence length="355" mass="41081">MISTKVATRGPTASTRAAAQILKSYRSSAGLRPTFIIAQHVQPARTGQRSFSSSDSPKVKEFFVQKQTDKVRKTPAAWSHPAYTEEQMNAVTVAHREAKTFSDKAALLAVKFMRWGLDTATGYRHEKAVALNEKDPEAARRKYAMTEEKYMIRNVFLESIAGVPGMVAGMLRHLHSMRRMKRDNGWIETLLEESYNERMHLLVFLKMQRPGRFMRFMVLAAQGVWCNFMFFAYLVSPRMVHRLVGYLEEEAVYTYTRQIKDLDAGLLPKWEKLQAPEIAVDYWKMPEGHRSMRDLLLYIRADESKHREVNHTFGNLDQKEDPNPFVSEYRDPEKPHPTKGLAYPKPTGWERHEII</sequence>
<keyword evidence="14 17" id="KW-0472">Membrane</keyword>
<feature type="binding site" evidence="16">
    <location>
        <position position="248"/>
    </location>
    <ligand>
        <name>Fe cation</name>
        <dbReference type="ChEBI" id="CHEBI:24875"/>
        <label>2</label>
    </ligand>
</feature>
<keyword evidence="5 17" id="KW-0812">Transmembrane</keyword>
<evidence type="ECO:0000256" key="9">
    <source>
        <dbReference type="ARBA" id="ARBA00022982"/>
    </source>
</evidence>
<keyword evidence="9 17" id="KW-0249">Electron transport</keyword>
<dbReference type="GO" id="GO:0010230">
    <property type="term" value="P:alternative respiration"/>
    <property type="evidence" value="ECO:0007669"/>
    <property type="project" value="TreeGrafter"/>
</dbReference>
<keyword evidence="11 17" id="KW-0560">Oxidoreductase</keyword>
<dbReference type="EC" id="1.-.-.-" evidence="17"/>
<evidence type="ECO:0000256" key="6">
    <source>
        <dbReference type="ARBA" id="ARBA00022723"/>
    </source>
</evidence>
<protein>
    <recommendedName>
        <fullName evidence="17">Alternative oxidase</fullName>
        <ecNumber evidence="17">1.-.-.-</ecNumber>
    </recommendedName>
</protein>
<feature type="binding site" evidence="16">
    <location>
        <position position="200"/>
    </location>
    <ligand>
        <name>Fe cation</name>
        <dbReference type="ChEBI" id="CHEBI:24875"/>
        <label>1</label>
    </ligand>
</feature>
<dbReference type="Proteomes" id="UP000799424">
    <property type="component" value="Unassembled WGS sequence"/>
</dbReference>
<evidence type="ECO:0000256" key="13">
    <source>
        <dbReference type="ARBA" id="ARBA00023128"/>
    </source>
</evidence>
<evidence type="ECO:0000313" key="19">
    <source>
        <dbReference type="EMBL" id="KAF2819530.1"/>
    </source>
</evidence>
<evidence type="ECO:0000256" key="2">
    <source>
        <dbReference type="ARBA" id="ARBA00008388"/>
    </source>
</evidence>
<reference evidence="19" key="1">
    <citation type="journal article" date="2020" name="Stud. Mycol.">
        <title>101 Dothideomycetes genomes: a test case for predicting lifestyles and emergence of pathogens.</title>
        <authorList>
            <person name="Haridas S."/>
            <person name="Albert R."/>
            <person name="Binder M."/>
            <person name="Bloem J."/>
            <person name="Labutti K."/>
            <person name="Salamov A."/>
            <person name="Andreopoulos B."/>
            <person name="Baker S."/>
            <person name="Barry K."/>
            <person name="Bills G."/>
            <person name="Bluhm B."/>
            <person name="Cannon C."/>
            <person name="Castanera R."/>
            <person name="Culley D."/>
            <person name="Daum C."/>
            <person name="Ezra D."/>
            <person name="Gonzalez J."/>
            <person name="Henrissat B."/>
            <person name="Kuo A."/>
            <person name="Liang C."/>
            <person name="Lipzen A."/>
            <person name="Lutzoni F."/>
            <person name="Magnuson J."/>
            <person name="Mondo S."/>
            <person name="Nolan M."/>
            <person name="Ohm R."/>
            <person name="Pangilinan J."/>
            <person name="Park H.-J."/>
            <person name="Ramirez L."/>
            <person name="Alfaro M."/>
            <person name="Sun H."/>
            <person name="Tritt A."/>
            <person name="Yoshinaga Y."/>
            <person name="Zwiers L.-H."/>
            <person name="Turgeon B."/>
            <person name="Goodwin S."/>
            <person name="Spatafora J."/>
            <person name="Crous P."/>
            <person name="Grigoriev I."/>
        </authorList>
    </citation>
    <scope>NUCLEOTIDE SEQUENCE</scope>
    <source>
        <strain evidence="19">CBS 113818</strain>
    </source>
</reference>
<feature type="transmembrane region" description="Helical" evidence="18">
    <location>
        <begin position="150"/>
        <end position="171"/>
    </location>
</feature>
<dbReference type="CDD" id="cd01053">
    <property type="entry name" value="AOX"/>
    <property type="match status" value="1"/>
</dbReference>
<dbReference type="InterPro" id="IPR038659">
    <property type="entry name" value="AOX_sf"/>
</dbReference>
<evidence type="ECO:0000256" key="18">
    <source>
        <dbReference type="SAM" id="Phobius"/>
    </source>
</evidence>
<feature type="binding site" evidence="16">
    <location>
        <position position="158"/>
    </location>
    <ligand>
        <name>Fe cation</name>
        <dbReference type="ChEBI" id="CHEBI:24875"/>
        <label>1</label>
    </ligand>
</feature>
<keyword evidence="6 16" id="KW-0479">Metal-binding</keyword>
<evidence type="ECO:0000313" key="20">
    <source>
        <dbReference type="Proteomes" id="UP000799424"/>
    </source>
</evidence>
<accession>A0A6A6ZEU2</accession>
<feature type="binding site" evidence="16">
    <location>
        <position position="197"/>
    </location>
    <ligand>
        <name>Fe cation</name>
        <dbReference type="ChEBI" id="CHEBI:24875"/>
        <label>2</label>
    </ligand>
</feature>
<evidence type="ECO:0000256" key="8">
    <source>
        <dbReference type="ARBA" id="ARBA00022946"/>
    </source>
</evidence>
<dbReference type="PANTHER" id="PTHR31803:SF3">
    <property type="entry name" value="ALTERNATIVE OXIDASE"/>
    <property type="match status" value="1"/>
</dbReference>
<comment type="cofactor">
    <cofactor evidence="16 17">
        <name>Fe cation</name>
        <dbReference type="ChEBI" id="CHEBI:24875"/>
    </cofactor>
    <text evidence="16 17">Binds 2 iron ions per subunit.</text>
</comment>
<dbReference type="Pfam" id="PF01786">
    <property type="entry name" value="AOX"/>
    <property type="match status" value="1"/>
</dbReference>
<name>A0A6A6ZEU2_9PLEO</name>
<keyword evidence="13" id="KW-0496">Mitochondrion</keyword>
<dbReference type="GO" id="GO:0005743">
    <property type="term" value="C:mitochondrial inner membrane"/>
    <property type="evidence" value="ECO:0007669"/>
    <property type="project" value="UniProtKB-SubCell"/>
</dbReference>
<feature type="binding site" evidence="16">
    <location>
        <position position="303"/>
    </location>
    <ligand>
        <name>Fe cation</name>
        <dbReference type="ChEBI" id="CHEBI:24875"/>
        <label>1</label>
    </ligand>
</feature>
<dbReference type="PIRSF" id="PIRSF005229">
    <property type="entry name" value="AOX"/>
    <property type="match status" value="1"/>
</dbReference>
<evidence type="ECO:0000256" key="10">
    <source>
        <dbReference type="ARBA" id="ARBA00022989"/>
    </source>
</evidence>
<dbReference type="EMBL" id="MU006244">
    <property type="protein sequence ID" value="KAF2819530.1"/>
    <property type="molecule type" value="Genomic_DNA"/>
</dbReference>
<keyword evidence="4 17" id="KW-0679">Respiratory chain</keyword>
<proteinExistence type="inferred from homology"/>
<feature type="binding site" evidence="16">
    <location>
        <position position="303"/>
    </location>
    <ligand>
        <name>Fe cation</name>
        <dbReference type="ChEBI" id="CHEBI:24875"/>
        <label>2</label>
    </ligand>
</feature>
<evidence type="ECO:0000256" key="14">
    <source>
        <dbReference type="ARBA" id="ARBA00023136"/>
    </source>
</evidence>
<dbReference type="InterPro" id="IPR002680">
    <property type="entry name" value="AOX"/>
</dbReference>
<comment type="function">
    <text evidence="15">Catalyzes cyanide-resistant oxygen consumption. May increase respiration when the cytochrome respiratory pathway is restricted, or in response to low temperatures.</text>
</comment>
<evidence type="ECO:0000256" key="17">
    <source>
        <dbReference type="RuleBase" id="RU003779"/>
    </source>
</evidence>
<dbReference type="Gene3D" id="1.20.1260.140">
    <property type="entry name" value="Alternative oxidase"/>
    <property type="match status" value="1"/>
</dbReference>
<evidence type="ECO:0000256" key="3">
    <source>
        <dbReference type="ARBA" id="ARBA00022448"/>
    </source>
</evidence>
<evidence type="ECO:0000256" key="1">
    <source>
        <dbReference type="ARBA" id="ARBA00004292"/>
    </source>
</evidence>
<dbReference type="GO" id="GO:0098803">
    <property type="term" value="C:respiratory chain complex"/>
    <property type="evidence" value="ECO:0007669"/>
    <property type="project" value="UniProtKB-UniRule"/>
</dbReference>
<comment type="subcellular location">
    <subcellularLocation>
        <location evidence="1">Mitochondrion inner membrane</location>
        <topology evidence="1">Multi-pass membrane protein</topology>
        <orientation evidence="1">Matrix side</orientation>
    </subcellularLocation>
</comment>
<evidence type="ECO:0000256" key="16">
    <source>
        <dbReference type="PIRSR" id="PIRSR005229-1"/>
    </source>
</evidence>
<keyword evidence="3" id="KW-0813">Transport</keyword>
<evidence type="ECO:0000256" key="12">
    <source>
        <dbReference type="ARBA" id="ARBA00023004"/>
    </source>
</evidence>
<keyword evidence="20" id="KW-1185">Reference proteome</keyword>
<evidence type="ECO:0000256" key="4">
    <source>
        <dbReference type="ARBA" id="ARBA00022660"/>
    </source>
</evidence>
<dbReference type="PANTHER" id="PTHR31803">
    <property type="entry name" value="ALTERNATIVE OXIDASE"/>
    <property type="match status" value="1"/>
</dbReference>
<evidence type="ECO:0000256" key="7">
    <source>
        <dbReference type="ARBA" id="ARBA00022792"/>
    </source>
</evidence>
<evidence type="ECO:0000256" key="15">
    <source>
        <dbReference type="ARBA" id="ARBA00025285"/>
    </source>
</evidence>
<dbReference type="FunFam" id="1.20.1260.140:FF:000002">
    <property type="entry name" value="Alternative oxidase"/>
    <property type="match status" value="1"/>
</dbReference>
<evidence type="ECO:0000256" key="5">
    <source>
        <dbReference type="ARBA" id="ARBA00022692"/>
    </source>
</evidence>
<dbReference type="GO" id="GO:0046872">
    <property type="term" value="F:metal ion binding"/>
    <property type="evidence" value="ECO:0007669"/>
    <property type="project" value="UniProtKB-UniRule"/>
</dbReference>
<feature type="binding site" evidence="16">
    <location>
        <position position="197"/>
    </location>
    <ligand>
        <name>Fe cation</name>
        <dbReference type="ChEBI" id="CHEBI:24875"/>
        <label>1</label>
    </ligand>
</feature>
<keyword evidence="12 16" id="KW-0408">Iron</keyword>
<evidence type="ECO:0000256" key="11">
    <source>
        <dbReference type="ARBA" id="ARBA00023002"/>
    </source>
</evidence>
<dbReference type="OrthoDB" id="16906at2759"/>